<feature type="chain" id="PRO_5005298893" evidence="1">
    <location>
        <begin position="19"/>
        <end position="610"/>
    </location>
</feature>
<dbReference type="AlphaFoldDB" id="A0A0J8GQX6"/>
<comment type="caution">
    <text evidence="2">The sequence shown here is derived from an EMBL/GenBank/DDBJ whole genome shotgun (WGS) entry which is preliminary data.</text>
</comment>
<keyword evidence="3" id="KW-1185">Reference proteome</keyword>
<dbReference type="Proteomes" id="UP000037600">
    <property type="component" value="Unassembled WGS sequence"/>
</dbReference>
<dbReference type="EMBL" id="LAZL01000014">
    <property type="protein sequence ID" value="KMT65235.1"/>
    <property type="molecule type" value="Genomic_DNA"/>
</dbReference>
<dbReference type="Pfam" id="PF05960">
    <property type="entry name" value="DUF885"/>
    <property type="match status" value="1"/>
</dbReference>
<proteinExistence type="predicted"/>
<feature type="signal peptide" evidence="1">
    <location>
        <begin position="1"/>
        <end position="18"/>
    </location>
</feature>
<organism evidence="2 3">
    <name type="scientific">Catenovulum maritimum</name>
    <dbReference type="NCBI Taxonomy" id="1513271"/>
    <lineage>
        <taxon>Bacteria</taxon>
        <taxon>Pseudomonadati</taxon>
        <taxon>Pseudomonadota</taxon>
        <taxon>Gammaproteobacteria</taxon>
        <taxon>Alteromonadales</taxon>
        <taxon>Alteromonadaceae</taxon>
        <taxon>Catenovulum</taxon>
    </lineage>
</organism>
<dbReference type="PROSITE" id="PS51257">
    <property type="entry name" value="PROKAR_LIPOPROTEIN"/>
    <property type="match status" value="1"/>
</dbReference>
<dbReference type="PANTHER" id="PTHR33361:SF16">
    <property type="entry name" value="DUF885 DOMAIN-CONTAINING PROTEIN"/>
    <property type="match status" value="1"/>
</dbReference>
<keyword evidence="1" id="KW-0732">Signal</keyword>
<evidence type="ECO:0000313" key="2">
    <source>
        <dbReference type="EMBL" id="KMT65235.1"/>
    </source>
</evidence>
<accession>A0A0J8GQX6</accession>
<sequence length="610" mass="70579">MKKFSLCCCTLFVLSSCAQSPVEQPIEQSTSQVQSLNSSQVNIILDEIFEQQVALSPTWQTYLGRKTNMDKWDDLSEEHAESVHQLIKKQLAQLESINPENLDETTELSLKLYKQQLSNQIQDHQWRLHNYPVNQMFGTHSEVPSILINQHKINSVQDAENYIARVNAIPKLFSQLISGLQKREAQGIIAPKFVYAHVIRDSSNLLIGQPFERVSKYKSPILADFNKKLKSSNLSPSEQAQYSKAIAKALLKSLLPAYRDLIVYLTELERKATNDAGIWKFPQGESFYQNRLQRTTTTTLTADQIHQIGLKEVKRIHQEMERIKDKVDFKGDLNQFFKFMREDRQFYYADTSKGRNLYLAETKNIINTMNNRLDELFAVKPKAELKVKAVEAFRQRSAGKAFYQRPAEDGSRPGLYYVNLYSMKNMPKYQLEALAYHEALPGHHMQIAINQELVNLPKFRKFGGYTAYIEGWGLYSELLPKEIGLYQDPYSDFGRLAMELWRACRLVVDTGIHSYQWTKEQATQYLVENTPNSINDSERAIERYIVLPSQATAYKIGMLKILELRQHAKNELLNQFDIRAFHNQILKHGALPLNVLEEQIQVWIKQVKDK</sequence>
<dbReference type="STRING" id="1513271.XM47_10145"/>
<dbReference type="PANTHER" id="PTHR33361">
    <property type="entry name" value="GLR0591 PROTEIN"/>
    <property type="match status" value="1"/>
</dbReference>
<name>A0A0J8GQX6_9ALTE</name>
<evidence type="ECO:0000313" key="3">
    <source>
        <dbReference type="Proteomes" id="UP000037600"/>
    </source>
</evidence>
<dbReference type="PATRIC" id="fig|1513271.3.peg.2064"/>
<gene>
    <name evidence="2" type="ORF">XM47_10145</name>
</gene>
<protein>
    <submittedName>
        <fullName evidence="2">Lipoprotein</fullName>
    </submittedName>
</protein>
<dbReference type="InterPro" id="IPR010281">
    <property type="entry name" value="DUF885"/>
</dbReference>
<evidence type="ECO:0000256" key="1">
    <source>
        <dbReference type="SAM" id="SignalP"/>
    </source>
</evidence>
<keyword evidence="2" id="KW-0449">Lipoprotein</keyword>
<reference evidence="2 3" key="1">
    <citation type="submission" date="2015-04" db="EMBL/GenBank/DDBJ databases">
        <title>Draft Genome Sequence of the Novel Agar-Digesting Marine Bacterium Q1.</title>
        <authorList>
            <person name="Li Y."/>
            <person name="Li D."/>
            <person name="Chen G."/>
            <person name="Du Z."/>
        </authorList>
    </citation>
    <scope>NUCLEOTIDE SEQUENCE [LARGE SCALE GENOMIC DNA]</scope>
    <source>
        <strain evidence="2 3">Q1</strain>
    </source>
</reference>